<feature type="repeat" description="TPR" evidence="1">
    <location>
        <begin position="614"/>
        <end position="647"/>
    </location>
</feature>
<dbReference type="RefSeq" id="WP_136077744.1">
    <property type="nucleotide sequence ID" value="NZ_CAAHFG010000001.1"/>
</dbReference>
<proteinExistence type="predicted"/>
<organism evidence="3 4">
    <name type="scientific">Pontiella desulfatans</name>
    <dbReference type="NCBI Taxonomy" id="2750659"/>
    <lineage>
        <taxon>Bacteria</taxon>
        <taxon>Pseudomonadati</taxon>
        <taxon>Kiritimatiellota</taxon>
        <taxon>Kiritimatiellia</taxon>
        <taxon>Kiritimatiellales</taxon>
        <taxon>Pontiellaceae</taxon>
        <taxon>Pontiella</taxon>
    </lineage>
</organism>
<dbReference type="PROSITE" id="PS50104">
    <property type="entry name" value="TIR"/>
    <property type="match status" value="1"/>
</dbReference>
<dbReference type="InterPro" id="IPR011990">
    <property type="entry name" value="TPR-like_helical_dom_sf"/>
</dbReference>
<dbReference type="InterPro" id="IPR019734">
    <property type="entry name" value="TPR_rpt"/>
</dbReference>
<evidence type="ECO:0000313" key="3">
    <source>
        <dbReference type="EMBL" id="VGO12044.1"/>
    </source>
</evidence>
<evidence type="ECO:0000256" key="1">
    <source>
        <dbReference type="PROSITE-ProRule" id="PRU00339"/>
    </source>
</evidence>
<dbReference type="SUPFAM" id="SSF48452">
    <property type="entry name" value="TPR-like"/>
    <property type="match status" value="1"/>
</dbReference>
<protein>
    <recommendedName>
        <fullName evidence="2">TIR domain-containing protein</fullName>
    </recommendedName>
</protein>
<dbReference type="SUPFAM" id="SSF52540">
    <property type="entry name" value="P-loop containing nucleoside triphosphate hydrolases"/>
    <property type="match status" value="1"/>
</dbReference>
<dbReference type="PROSITE" id="PS50005">
    <property type="entry name" value="TPR"/>
    <property type="match status" value="1"/>
</dbReference>
<dbReference type="AlphaFoldDB" id="A0A6C2TWZ5"/>
<dbReference type="GO" id="GO:0007165">
    <property type="term" value="P:signal transduction"/>
    <property type="evidence" value="ECO:0007669"/>
    <property type="project" value="InterPro"/>
</dbReference>
<dbReference type="SMART" id="SM00028">
    <property type="entry name" value="TPR"/>
    <property type="match status" value="3"/>
</dbReference>
<keyword evidence="1" id="KW-0802">TPR repeat</keyword>
<dbReference type="InterPro" id="IPR027417">
    <property type="entry name" value="P-loop_NTPase"/>
</dbReference>
<dbReference type="InterPro" id="IPR000157">
    <property type="entry name" value="TIR_dom"/>
</dbReference>
<dbReference type="EMBL" id="CAAHFG010000001">
    <property type="protein sequence ID" value="VGO12044.1"/>
    <property type="molecule type" value="Genomic_DNA"/>
</dbReference>
<reference evidence="3 4" key="1">
    <citation type="submission" date="2019-04" db="EMBL/GenBank/DDBJ databases">
        <authorList>
            <person name="Van Vliet M D."/>
        </authorList>
    </citation>
    <scope>NUCLEOTIDE SEQUENCE [LARGE SCALE GENOMIC DNA]</scope>
    <source>
        <strain evidence="3 4">F1</strain>
    </source>
</reference>
<dbReference type="SMART" id="SM00255">
    <property type="entry name" value="TIR"/>
    <property type="match status" value="1"/>
</dbReference>
<dbReference type="InterPro" id="IPR035897">
    <property type="entry name" value="Toll_tir_struct_dom_sf"/>
</dbReference>
<accession>A0A6C2TWZ5</accession>
<name>A0A6C2TWZ5_PONDE</name>
<evidence type="ECO:0000259" key="2">
    <source>
        <dbReference type="PROSITE" id="PS50104"/>
    </source>
</evidence>
<gene>
    <name evidence="3" type="ORF">PDESU_00593</name>
</gene>
<sequence length="833" mass="95744">MKAFLSHSSIDKEFVGSVEKRLTRTKSIFDKTCFDNGKEFEASILEHLDRSSIFVFFASSSSLQSFWCKYEIDEAFYRKLQGRIKKCLVFIIDEEIDPLDIPDWMRRALVTTENSPSVIARNIERHLESLSSKYTDKYFFGRAQDRERLEDLAVPIGMDPPKVISITGLPGYGRRTLIKRSVNEIYTLDAITEIYIENGDSLFELCAKLVDKVEPYSCVEELKEILSTLSLLDEEGLRQRIVDNLERLVTSRELPVFVDAGGLLDDDGNLCPEYLRLFFNIPDSADIYVILILTRKLRFNSKFDVPSLSIIQLSDKATKQLLLSLANDYDVSYNAEQINELSEYIGGYPPAAYFAIKQAEEYGAELLLSDKHSLVQFSTRKFIQHLQDKKMGKVEEALLSVLAMYSPLPLSVISALYQDNMEAGHDALYSLMDHSLVYCDKNGCYSIAQPVRDAAVKLFGWPSKDDLRKVGAAILEIVEDAKNHQLLDLSRILFRIGMEVKDSESIRQGVKLRSDYIRLVEDAYHQRDYGKSIEYAFEALKELPDNIRLREFTVRAFVQLGSWNEAEVQLSEMKRIARPRDVYFLEGFYNRKRGRIRNAIESYKMSSEYGKKGAALNRELAHCHMVERNFSEAERYIDKAIKARPENNVVLDIAANIYIKSGNEEKAREVLDKLSVLDKGDHYNLRLSTFLFAQGLYLESETAAKEALRYGGERFFAARVQLVKCMIRINARPELTNVEIERLDSDFNNRNLDVRLSLKVNFLLTQSKAKAAYDLLDKFVDKQCIQYRHHRKMCLEKLVSNKSIPYEERKKFEEELAFLSASGTVDVLTELDI</sequence>
<dbReference type="Gene3D" id="3.40.50.10140">
    <property type="entry name" value="Toll/interleukin-1 receptor homology (TIR) domain"/>
    <property type="match status" value="1"/>
</dbReference>
<keyword evidence="4" id="KW-1185">Reference proteome</keyword>
<dbReference type="SUPFAM" id="SSF52200">
    <property type="entry name" value="Toll/Interleukin receptor TIR domain"/>
    <property type="match status" value="1"/>
</dbReference>
<feature type="domain" description="TIR" evidence="2">
    <location>
        <begin position="1"/>
        <end position="130"/>
    </location>
</feature>
<dbReference type="Proteomes" id="UP000366872">
    <property type="component" value="Unassembled WGS sequence"/>
</dbReference>
<evidence type="ECO:0000313" key="4">
    <source>
        <dbReference type="Proteomes" id="UP000366872"/>
    </source>
</evidence>
<dbReference type="Gene3D" id="1.25.40.10">
    <property type="entry name" value="Tetratricopeptide repeat domain"/>
    <property type="match status" value="1"/>
</dbReference>
<dbReference type="Pfam" id="PF13676">
    <property type="entry name" value="TIR_2"/>
    <property type="match status" value="1"/>
</dbReference>